<accession>A0A9D1K797</accession>
<protein>
    <submittedName>
        <fullName evidence="1">Exo-alpha-sialidase</fullName>
    </submittedName>
</protein>
<dbReference type="Proteomes" id="UP000824140">
    <property type="component" value="Unassembled WGS sequence"/>
</dbReference>
<evidence type="ECO:0000313" key="1">
    <source>
        <dbReference type="EMBL" id="HIS93865.1"/>
    </source>
</evidence>
<dbReference type="InterPro" id="IPR036278">
    <property type="entry name" value="Sialidase_sf"/>
</dbReference>
<dbReference type="SUPFAM" id="SSF50939">
    <property type="entry name" value="Sialidases"/>
    <property type="match status" value="1"/>
</dbReference>
<dbReference type="Gene3D" id="2.120.10.10">
    <property type="match status" value="1"/>
</dbReference>
<evidence type="ECO:0000313" key="2">
    <source>
        <dbReference type="Proteomes" id="UP000824140"/>
    </source>
</evidence>
<dbReference type="CDD" id="cd15482">
    <property type="entry name" value="Sialidase_non-viral"/>
    <property type="match status" value="1"/>
</dbReference>
<proteinExistence type="predicted"/>
<sequence>MKGATQWNYRPFTRLTEREKQDLPVICRIAPFAGGFTFQWFDRGAPAAAHEVRYRVYRSQRPFATLPVESETVRIDGLTDEQDYEFCLARTGQAGESPLRLVRTGQAPGTVVNYLHPEDTAYAFSGHSLCSPTLVRLPSGALMAGMDVFAGQYGNSKLTLLFKSTDNGENWRYITDIYPSFWPKLFVHRGALYLLACSQDYGDLLIGRSLDEGETWTAPTHIFPGCGPFEMGPHKGPMPIVEHNGRLYTGLDYGCWRHRQHANGLLSIDANADLLDAANWCVTPFTHFSPDWPGAPIGPCPGCIEGNAVVAPDGTIANYLRIDLASCQPRWGKAVVLKGGSAGPEAPLAFDRIVDCPVGSNSKFQLYRDPVTQKYLMIGTEQAEDKPGRTVLSMAVSEDFYSWRIAKRILDYRTCDPQCTGFQYPDWIFDGDDILLLVRTAFGRPYNFHDANYQTFHRIRNFRQYL</sequence>
<gene>
    <name evidence="1" type="ORF">IAA84_12690</name>
</gene>
<reference evidence="1" key="1">
    <citation type="submission" date="2020-10" db="EMBL/GenBank/DDBJ databases">
        <authorList>
            <person name="Gilroy R."/>
        </authorList>
    </citation>
    <scope>NUCLEOTIDE SEQUENCE</scope>
    <source>
        <strain evidence="1">13766</strain>
    </source>
</reference>
<comment type="caution">
    <text evidence="1">The sequence shown here is derived from an EMBL/GenBank/DDBJ whole genome shotgun (WGS) entry which is preliminary data.</text>
</comment>
<dbReference type="AlphaFoldDB" id="A0A9D1K797"/>
<organism evidence="1 2">
    <name type="scientific">Candidatus Alectryocaccomicrobium excrementavium</name>
    <dbReference type="NCBI Taxonomy" id="2840668"/>
    <lineage>
        <taxon>Bacteria</taxon>
        <taxon>Bacillati</taxon>
        <taxon>Bacillota</taxon>
        <taxon>Clostridia</taxon>
        <taxon>Candidatus Alectryocaccomicrobium</taxon>
    </lineage>
</organism>
<name>A0A9D1K797_9FIRM</name>
<dbReference type="EMBL" id="DVJN01000240">
    <property type="protein sequence ID" value="HIS93865.1"/>
    <property type="molecule type" value="Genomic_DNA"/>
</dbReference>
<reference evidence="1" key="2">
    <citation type="journal article" date="2021" name="PeerJ">
        <title>Extensive microbial diversity within the chicken gut microbiome revealed by metagenomics and culture.</title>
        <authorList>
            <person name="Gilroy R."/>
            <person name="Ravi A."/>
            <person name="Getino M."/>
            <person name="Pursley I."/>
            <person name="Horton D.L."/>
            <person name="Alikhan N.F."/>
            <person name="Baker D."/>
            <person name="Gharbi K."/>
            <person name="Hall N."/>
            <person name="Watson M."/>
            <person name="Adriaenssens E.M."/>
            <person name="Foster-Nyarko E."/>
            <person name="Jarju S."/>
            <person name="Secka A."/>
            <person name="Antonio M."/>
            <person name="Oren A."/>
            <person name="Chaudhuri R.R."/>
            <person name="La Ragione R."/>
            <person name="Hildebrand F."/>
            <person name="Pallen M.J."/>
        </authorList>
    </citation>
    <scope>NUCLEOTIDE SEQUENCE</scope>
    <source>
        <strain evidence="1">13766</strain>
    </source>
</reference>